<dbReference type="Gene3D" id="3.30.1490.180">
    <property type="entry name" value="RNA polymerase ii"/>
    <property type="match status" value="1"/>
</dbReference>
<keyword evidence="7" id="KW-0862">Zinc</keyword>
<evidence type="ECO:0000256" key="11">
    <source>
        <dbReference type="ARBA" id="ARBA00048552"/>
    </source>
</evidence>
<dbReference type="SUPFAM" id="SSF64484">
    <property type="entry name" value="beta and beta-prime subunits of DNA dependent RNA-polymerase"/>
    <property type="match status" value="1"/>
</dbReference>
<evidence type="ECO:0000256" key="9">
    <source>
        <dbReference type="ARBA" id="ARBA00023163"/>
    </source>
</evidence>
<keyword evidence="15" id="KW-1185">Reference proteome</keyword>
<dbReference type="Gene3D" id="1.10.132.30">
    <property type="match status" value="1"/>
</dbReference>
<dbReference type="GO" id="GO:0000428">
    <property type="term" value="C:DNA-directed RNA polymerase complex"/>
    <property type="evidence" value="ECO:0007669"/>
    <property type="project" value="UniProtKB-KW"/>
</dbReference>
<evidence type="ECO:0000256" key="12">
    <source>
        <dbReference type="RuleBase" id="RU004279"/>
    </source>
</evidence>
<dbReference type="EMBL" id="RXIC02000019">
    <property type="protein sequence ID" value="KAB1226163.1"/>
    <property type="molecule type" value="Genomic_DNA"/>
</dbReference>
<dbReference type="InterPro" id="IPR007083">
    <property type="entry name" value="RNA_pol_Rpb1_4"/>
</dbReference>
<dbReference type="InterPro" id="IPR038120">
    <property type="entry name" value="Rpb1_funnel_sf"/>
</dbReference>
<keyword evidence="3 12" id="KW-0240">DNA-directed RNA polymerase</keyword>
<evidence type="ECO:0000256" key="5">
    <source>
        <dbReference type="ARBA" id="ARBA00022695"/>
    </source>
</evidence>
<comment type="similarity">
    <text evidence="2 12">Belongs to the RNA polymerase beta' chain family.</text>
</comment>
<evidence type="ECO:0000256" key="7">
    <source>
        <dbReference type="ARBA" id="ARBA00022833"/>
    </source>
</evidence>
<dbReference type="FunFam" id="2.40.40.20:FF:000019">
    <property type="entry name" value="DNA-directed RNA polymerase II subunit RPB1"/>
    <property type="match status" value="1"/>
</dbReference>
<dbReference type="GO" id="GO:0003899">
    <property type="term" value="F:DNA-directed RNA polymerase activity"/>
    <property type="evidence" value="ECO:0007669"/>
    <property type="project" value="UniProtKB-EC"/>
</dbReference>
<dbReference type="Pfam" id="PF00623">
    <property type="entry name" value="RNA_pol_Rpb1_2"/>
    <property type="match status" value="1"/>
</dbReference>
<evidence type="ECO:0000256" key="8">
    <source>
        <dbReference type="ARBA" id="ARBA00022842"/>
    </source>
</evidence>
<comment type="catalytic activity">
    <reaction evidence="11 12">
        <text>RNA(n) + a ribonucleoside 5'-triphosphate = RNA(n+1) + diphosphate</text>
        <dbReference type="Rhea" id="RHEA:21248"/>
        <dbReference type="Rhea" id="RHEA-COMP:14527"/>
        <dbReference type="Rhea" id="RHEA-COMP:17342"/>
        <dbReference type="ChEBI" id="CHEBI:33019"/>
        <dbReference type="ChEBI" id="CHEBI:61557"/>
        <dbReference type="ChEBI" id="CHEBI:140395"/>
        <dbReference type="EC" id="2.7.7.6"/>
    </reaction>
</comment>
<comment type="function">
    <text evidence="12">DNA-dependent RNA polymerase catalyzes the transcription of DNA into RNA using the four ribonucleoside triphosphates as substrates.</text>
</comment>
<evidence type="ECO:0000256" key="10">
    <source>
        <dbReference type="ARBA" id="ARBA00023242"/>
    </source>
</evidence>
<keyword evidence="10" id="KW-0539">Nucleus</keyword>
<dbReference type="Pfam" id="PF04998">
    <property type="entry name" value="RNA_pol_Rpb1_5"/>
    <property type="match status" value="1"/>
</dbReference>
<sequence length="1435" mass="159900">MAGAQGEDIVFTKHPYIEDVGPRKIKSMKFSTFSESEISKLAEVQVYRGQYYDAKRTPIEGGLLDPRMGPANKNCICATCHGSFGNCPGHFGYLKLALPVYNVGYMGTIVDILKCICKEASCHNPWGFSSSQCFCLCICAIIRITECYPPPSLYHALTLPQKNKKVSVKRAIAMPGILHERQKSNDGSMEEFRSAISHTKESKAPFNVATYILNPVQVLVLFKRMLDEDCELLYLSDRPEKLIMTNIAVPPIPIRPSVIMDGSQSNENDITERLKKIIQANASLRQELLEASSASKCLLLDDSTCPSMDDLTSECSLTLKDRDVKQTMAGWDILQLEVAQYINSDVRVPFTMQVSKPLGGFVQRLKGKQGRFRGNLSGKRVEYTGRTVISPDPNLKITEVAIPIQMARILTYPERVSHHNVEKLRQCVSNGPDKYPGARMLTHTDGSMRQVSLFPSVRRKLADALKYGEIVHRHLEDGDIVLFNRQPSLHRMSIMCHRARVMPWRTLRFNESVCNPYNADFDGDEMNLHVPQTEEARTEAVMLMGVQNNLCTPKNGEILVASTQDFLTSSFLITRKDTFYDRAAFSLMCSYMVDGMDVVDLPTPAILKPIELWTGKQLFSVLVRPHANVRVYVNLTVTEKSYIKPKEEGEREAEAMCPNDGFVYFRNSELLSGQLGKATLGNGNKDGLFSVLLRDYKSHAAAACMNRLAKLSARWIGNHGFSIGIDDVQPSKYLNDRRQETIYKGYQGCDEKIRLYNDGNLPPETGCDAAQTLESGITRILNNIRDETGKVCMKELHWRNSPLIMSQCGSKGSPINISQMIACVGQQSVGGRRAPNGFIDRSLPHFPRNAKTPEAKGFVANSFYSGLTATEFFFHTMGGREGLVDTAFVLQCLLEFGTVIVDECKTAQSVMRRGFKLNEVKTADTGYMSRRLIKALEDLSIHYDNTVRNASGCIVQFRYGDDGMDPAYMEAKGGAPLNFDRLLLKSKATCPRGGAEYLTPSEVSERVERRLSEHDMTPEGGCSVAFKNSFKHFLDDYVKSLAKIREAFESVENPAAKENSAIWEKMVKSISGVTSEQLEVFLNTCISRYHLKKIEAGTAIGAIGAQSIGEPGTQMTLKTFHFAGVASMNVTLGVPRIKEIINGAKKISTPIITAALKSDNNVNTARIVRGRIEKTNLGQVAKSIKLVMTSRSASLTVTLDMERIRDVQWCVDANIVKESIIQTPKLKLKQEHIKVLDLGKLEILSPETDKSKIHFHLHSLKNLLPTVIVKGIKTVERAIIKKEENKKTKTIKYSLLVEGTGLQEVMGIEGIDGSKTTSNHIIEVQQTLGIEAARKCIIEEIKYTMESHGMSIDIRHMMLLADLMTFRGEVLGITRFGIQKMGKSILMLASFEKTADHLFSASVNGRDDRIEGVSECIIMGIPMQIGTGMLKVRQR</sequence>
<dbReference type="GO" id="GO:0005634">
    <property type="term" value="C:nucleus"/>
    <property type="evidence" value="ECO:0007669"/>
    <property type="project" value="UniProtKB-SubCell"/>
</dbReference>
<dbReference type="PANTHER" id="PTHR48446:SF1">
    <property type="entry name" value="DNA-DIRECTED RNA POLYMERASE SUBUNIT BETA' N-TERMINAL SECTION"/>
    <property type="match status" value="1"/>
</dbReference>
<evidence type="ECO:0000313" key="15">
    <source>
        <dbReference type="Proteomes" id="UP000516437"/>
    </source>
</evidence>
<organism evidence="14 15">
    <name type="scientific">Morella rubra</name>
    <name type="common">Chinese bayberry</name>
    <dbReference type="NCBI Taxonomy" id="262757"/>
    <lineage>
        <taxon>Eukaryota</taxon>
        <taxon>Viridiplantae</taxon>
        <taxon>Streptophyta</taxon>
        <taxon>Embryophyta</taxon>
        <taxon>Tracheophyta</taxon>
        <taxon>Spermatophyta</taxon>
        <taxon>Magnoliopsida</taxon>
        <taxon>eudicotyledons</taxon>
        <taxon>Gunneridae</taxon>
        <taxon>Pentapetalae</taxon>
        <taxon>rosids</taxon>
        <taxon>fabids</taxon>
        <taxon>Fagales</taxon>
        <taxon>Myricaceae</taxon>
        <taxon>Morella</taxon>
    </lineage>
</organism>
<dbReference type="InterPro" id="IPR000722">
    <property type="entry name" value="RNA_pol_asu"/>
</dbReference>
<keyword evidence="8" id="KW-0460">Magnesium</keyword>
<dbReference type="Pfam" id="PF04997">
    <property type="entry name" value="RNA_pol_Rpb1_1"/>
    <property type="match status" value="2"/>
</dbReference>
<gene>
    <name evidence="14" type="ORF">CJ030_MR1G027808</name>
</gene>
<dbReference type="GO" id="GO:0006351">
    <property type="term" value="P:DNA-templated transcription"/>
    <property type="evidence" value="ECO:0007669"/>
    <property type="project" value="InterPro"/>
</dbReference>
<reference evidence="14 15" key="1">
    <citation type="journal article" date="2019" name="Plant Biotechnol. J.">
        <title>The red bayberry genome and genetic basis of sex determination.</title>
        <authorList>
            <person name="Jia H.M."/>
            <person name="Jia H.J."/>
            <person name="Cai Q.L."/>
            <person name="Wang Y."/>
            <person name="Zhao H.B."/>
            <person name="Yang W.F."/>
            <person name="Wang G.Y."/>
            <person name="Li Y.H."/>
            <person name="Zhan D.L."/>
            <person name="Shen Y.T."/>
            <person name="Niu Q.F."/>
            <person name="Chang L."/>
            <person name="Qiu J."/>
            <person name="Zhao L."/>
            <person name="Xie H.B."/>
            <person name="Fu W.Y."/>
            <person name="Jin J."/>
            <person name="Li X.W."/>
            <person name="Jiao Y."/>
            <person name="Zhou C.C."/>
            <person name="Tu T."/>
            <person name="Chai C.Y."/>
            <person name="Gao J.L."/>
            <person name="Fan L.J."/>
            <person name="van de Weg E."/>
            <person name="Wang J.Y."/>
            <person name="Gao Z.S."/>
        </authorList>
    </citation>
    <scope>NUCLEOTIDE SEQUENCE [LARGE SCALE GENOMIC DNA]</scope>
    <source>
        <tissue evidence="14">Leaves</tissue>
    </source>
</reference>
<keyword evidence="6" id="KW-0479">Metal-binding</keyword>
<dbReference type="InterPro" id="IPR044893">
    <property type="entry name" value="RNA_pol_Rpb1_clamp_domain"/>
</dbReference>
<evidence type="ECO:0000256" key="3">
    <source>
        <dbReference type="ARBA" id="ARBA00022478"/>
    </source>
</evidence>
<accession>A0A6A1WNA7</accession>
<dbReference type="PANTHER" id="PTHR48446">
    <property type="entry name" value="DNA-DIRECTED RNA POLYMERASE SUBUNIT BETA' N-TERMINAL SECTION"/>
    <property type="match status" value="1"/>
</dbReference>
<dbReference type="InterPro" id="IPR007080">
    <property type="entry name" value="RNA_pol_Rpb1_1"/>
</dbReference>
<dbReference type="GO" id="GO:0003677">
    <property type="term" value="F:DNA binding"/>
    <property type="evidence" value="ECO:0007669"/>
    <property type="project" value="InterPro"/>
</dbReference>
<dbReference type="FunFam" id="1.10.132.30:FF:000001">
    <property type="entry name" value="DNA-directed RNA polymerase subunit"/>
    <property type="match status" value="1"/>
</dbReference>
<dbReference type="EC" id="2.7.7.6" evidence="12"/>
<dbReference type="InterPro" id="IPR015700">
    <property type="entry name" value="RPC1"/>
</dbReference>
<dbReference type="SMART" id="SM00663">
    <property type="entry name" value="RPOLA_N"/>
    <property type="match status" value="1"/>
</dbReference>
<dbReference type="FunFam" id="1.10.274.100:FF:000007">
    <property type="entry name" value="DNA-directed RNA polymerase subunit"/>
    <property type="match status" value="1"/>
</dbReference>
<dbReference type="InterPro" id="IPR007066">
    <property type="entry name" value="RNA_pol_Rpb1_3"/>
</dbReference>
<dbReference type="InterPro" id="IPR042102">
    <property type="entry name" value="RNA_pol_Rpb1_3_sf"/>
</dbReference>
<proteinExistence type="inferred from homology"/>
<dbReference type="Gene3D" id="4.10.860.120">
    <property type="entry name" value="RNA polymerase II, clamp domain"/>
    <property type="match status" value="1"/>
</dbReference>
<dbReference type="InterPro" id="IPR007081">
    <property type="entry name" value="RNA_pol_Rpb1_5"/>
</dbReference>
<dbReference type="Gene3D" id="1.10.150.390">
    <property type="match status" value="1"/>
</dbReference>
<comment type="subcellular location">
    <subcellularLocation>
        <location evidence="1">Nucleus</location>
    </subcellularLocation>
</comment>
<dbReference type="InterPro" id="IPR035697">
    <property type="entry name" value="RNAP_III_RPC1_N"/>
</dbReference>
<dbReference type="GO" id="GO:0046872">
    <property type="term" value="F:metal ion binding"/>
    <property type="evidence" value="ECO:0007669"/>
    <property type="project" value="UniProtKB-KW"/>
</dbReference>
<name>A0A6A1WNA7_9ROSI</name>
<dbReference type="OrthoDB" id="270392at2759"/>
<dbReference type="Gene3D" id="2.40.40.20">
    <property type="match status" value="1"/>
</dbReference>
<evidence type="ECO:0000259" key="13">
    <source>
        <dbReference type="SMART" id="SM00663"/>
    </source>
</evidence>
<dbReference type="CDD" id="cd02736">
    <property type="entry name" value="RNAP_III_Rpc1_C"/>
    <property type="match status" value="1"/>
</dbReference>
<dbReference type="Pfam" id="PF05000">
    <property type="entry name" value="RNA_pol_Rpb1_4"/>
    <property type="match status" value="1"/>
</dbReference>
<feature type="domain" description="RNA polymerase N-terminal" evidence="13">
    <location>
        <begin position="240"/>
        <end position="574"/>
    </location>
</feature>
<dbReference type="FunFam" id="1.10.150.390:FF:000006">
    <property type="entry name" value="DNA-directed RNA polymerase subunit"/>
    <property type="match status" value="1"/>
</dbReference>
<dbReference type="InterPro" id="IPR006592">
    <property type="entry name" value="RNA_pol_N"/>
</dbReference>
<evidence type="ECO:0000256" key="1">
    <source>
        <dbReference type="ARBA" id="ARBA00004123"/>
    </source>
</evidence>
<dbReference type="Pfam" id="PF04983">
    <property type="entry name" value="RNA_pol_Rpb1_3"/>
    <property type="match status" value="1"/>
</dbReference>
<evidence type="ECO:0000313" key="14">
    <source>
        <dbReference type="EMBL" id="KAB1226163.1"/>
    </source>
</evidence>
<dbReference type="Gene3D" id="6.10.250.2940">
    <property type="match status" value="1"/>
</dbReference>
<keyword evidence="4 12" id="KW-0808">Transferase</keyword>
<evidence type="ECO:0000256" key="2">
    <source>
        <dbReference type="ARBA" id="ARBA00006460"/>
    </source>
</evidence>
<keyword evidence="5 12" id="KW-0548">Nucleotidyltransferase</keyword>
<evidence type="ECO:0000256" key="4">
    <source>
        <dbReference type="ARBA" id="ARBA00022679"/>
    </source>
</evidence>
<comment type="caution">
    <text evidence="14">The sequence shown here is derived from an EMBL/GenBank/DDBJ whole genome shotgun (WGS) entry which is preliminary data.</text>
</comment>
<dbReference type="Proteomes" id="UP000516437">
    <property type="component" value="Chromosome 1"/>
</dbReference>
<dbReference type="Gene3D" id="1.10.274.100">
    <property type="entry name" value="RNA polymerase Rpb1, domain 3"/>
    <property type="match status" value="1"/>
</dbReference>
<dbReference type="InterPro" id="IPR035698">
    <property type="entry name" value="RNAP_III_Rpc1_C"/>
</dbReference>
<keyword evidence="9 12" id="KW-0804">Transcription</keyword>
<dbReference type="Gene3D" id="6.20.50.80">
    <property type="match status" value="1"/>
</dbReference>
<evidence type="ECO:0000256" key="6">
    <source>
        <dbReference type="ARBA" id="ARBA00022723"/>
    </source>
</evidence>
<protein>
    <recommendedName>
        <fullName evidence="12">DNA-directed RNA polymerase subunit</fullName>
        <ecNumber evidence="12">2.7.7.6</ecNumber>
    </recommendedName>
</protein>
<dbReference type="CDD" id="cd02583">
    <property type="entry name" value="RNAP_III_RPC1_N"/>
    <property type="match status" value="1"/>
</dbReference>